<keyword evidence="1" id="KW-0464">Manganese</keyword>
<dbReference type="GO" id="GO:0046872">
    <property type="term" value="F:metal ion binding"/>
    <property type="evidence" value="ECO:0007669"/>
    <property type="project" value="UniProtKB-KW"/>
</dbReference>
<comment type="cofactor">
    <cofactor evidence="1">
        <name>Mn(2+)</name>
        <dbReference type="ChEBI" id="CHEBI:29035"/>
    </cofactor>
    <text evidence="1">The Mn(2+) ion enhances activity.</text>
</comment>
<dbReference type="PIRSF" id="PIRSF005962">
    <property type="entry name" value="Pept_M20D_amidohydro"/>
    <property type="match status" value="1"/>
</dbReference>
<organism evidence="3 4">
    <name type="scientific">Cryobacterium tagatosivorans</name>
    <dbReference type="NCBI Taxonomy" id="1259199"/>
    <lineage>
        <taxon>Bacteria</taxon>
        <taxon>Bacillati</taxon>
        <taxon>Actinomycetota</taxon>
        <taxon>Actinomycetes</taxon>
        <taxon>Micrococcales</taxon>
        <taxon>Microbacteriaceae</taxon>
        <taxon>Cryobacterium</taxon>
    </lineage>
</organism>
<evidence type="ECO:0000259" key="2">
    <source>
        <dbReference type="Pfam" id="PF07687"/>
    </source>
</evidence>
<keyword evidence="4" id="KW-1185">Reference proteome</keyword>
<dbReference type="AlphaFoldDB" id="A0A4R8UDC8"/>
<dbReference type="NCBIfam" id="TIGR01891">
    <property type="entry name" value="amidohydrolases"/>
    <property type="match status" value="1"/>
</dbReference>
<dbReference type="InterPro" id="IPR036264">
    <property type="entry name" value="Bact_exopeptidase_dim_dom"/>
</dbReference>
<dbReference type="OrthoDB" id="9777385at2"/>
<dbReference type="CDD" id="cd03886">
    <property type="entry name" value="M20_Acy1"/>
    <property type="match status" value="1"/>
</dbReference>
<dbReference type="PANTHER" id="PTHR11014">
    <property type="entry name" value="PEPTIDASE M20 FAMILY MEMBER"/>
    <property type="match status" value="1"/>
</dbReference>
<protein>
    <submittedName>
        <fullName evidence="3">Amidohydrolase</fullName>
    </submittedName>
</protein>
<feature type="binding site" evidence="1">
    <location>
        <position position="138"/>
    </location>
    <ligand>
        <name>Mn(2+)</name>
        <dbReference type="ChEBI" id="CHEBI:29035"/>
        <label>2</label>
    </ligand>
</feature>
<feature type="domain" description="Peptidase M20 dimerisation" evidence="2">
    <location>
        <begin position="221"/>
        <end position="314"/>
    </location>
</feature>
<dbReference type="Proteomes" id="UP000297866">
    <property type="component" value="Unassembled WGS sequence"/>
</dbReference>
<dbReference type="Pfam" id="PF01546">
    <property type="entry name" value="Peptidase_M20"/>
    <property type="match status" value="1"/>
</dbReference>
<dbReference type="Gene3D" id="3.30.70.360">
    <property type="match status" value="1"/>
</dbReference>
<reference evidence="3 4" key="1">
    <citation type="submission" date="2019-03" db="EMBL/GenBank/DDBJ databases">
        <title>Genomics of glacier-inhabiting Cryobacterium strains.</title>
        <authorList>
            <person name="Liu Q."/>
            <person name="Xin Y.-H."/>
        </authorList>
    </citation>
    <scope>NUCLEOTIDE SEQUENCE [LARGE SCALE GENOMIC DNA]</scope>
    <source>
        <strain evidence="3 4">Sr47</strain>
    </source>
</reference>
<dbReference type="InterPro" id="IPR017439">
    <property type="entry name" value="Amidohydrolase"/>
</dbReference>
<keyword evidence="3" id="KW-0378">Hydrolase</keyword>
<feature type="binding site" evidence="1">
    <location>
        <position position="399"/>
    </location>
    <ligand>
        <name>Mn(2+)</name>
        <dbReference type="ChEBI" id="CHEBI:29035"/>
        <label>2</label>
    </ligand>
</feature>
<feature type="binding site" evidence="1">
    <location>
        <position position="171"/>
    </location>
    <ligand>
        <name>Mn(2+)</name>
        <dbReference type="ChEBI" id="CHEBI:29035"/>
        <label>2</label>
    </ligand>
</feature>
<keyword evidence="1" id="KW-0479">Metal-binding</keyword>
<dbReference type="EMBL" id="SOEZ01000070">
    <property type="protein sequence ID" value="TFB47819.1"/>
    <property type="molecule type" value="Genomic_DNA"/>
</dbReference>
<name>A0A4R8UDC8_9MICO</name>
<dbReference type="SUPFAM" id="SSF55031">
    <property type="entry name" value="Bacterial exopeptidase dimerisation domain"/>
    <property type="match status" value="1"/>
</dbReference>
<dbReference type="SUPFAM" id="SSF53187">
    <property type="entry name" value="Zn-dependent exopeptidases"/>
    <property type="match status" value="1"/>
</dbReference>
<sequence>MTLPTGPRQDFWMRPQVVLDKLCGIRQSHDMNLGPIKDAFVSNPSMSDLVDFRRDLHRHPELRFQEVRTAKLIADQLLAAGIRPRIGQARTGVVATLEGEAAYPHILLRADIDALPTADLKSVPYASSCPGVAHACGHDVHTAVVLGVAQALAARPSRRGRVTFVFQPAEEIPFGESSGGQEMLDTGVLDGVDVVLGLHCWPTLDAGVIGVDLDVAMASKMAFRILVTGTGSHAATPSRGRDALLAASAMVGSLHQLLGREIDPGSRVALNVGTFHGGQSQSIVPSEAELTGTIRTVDEGDAGRLRNAVERVVAGLADAAGVTVQVEWKNDMPAVRNDKRLVQRALSVLGGSETLTVVALDQPPMTADDFALYARQRPGLYVKLGVRDPSGVRPAPPLHDGQFDVDESAIPAGVSGLLALIDDLFDNGWQGDPR</sequence>
<accession>A0A4R8UDC8</accession>
<evidence type="ECO:0000256" key="1">
    <source>
        <dbReference type="PIRSR" id="PIRSR005962-1"/>
    </source>
</evidence>
<evidence type="ECO:0000313" key="3">
    <source>
        <dbReference type="EMBL" id="TFB47819.1"/>
    </source>
</evidence>
<gene>
    <name evidence="3" type="ORF">E3O23_14530</name>
</gene>
<evidence type="ECO:0000313" key="4">
    <source>
        <dbReference type="Proteomes" id="UP000297866"/>
    </source>
</evidence>
<dbReference type="InterPro" id="IPR011650">
    <property type="entry name" value="Peptidase_M20_dimer"/>
</dbReference>
<dbReference type="GO" id="GO:0016787">
    <property type="term" value="F:hydrolase activity"/>
    <property type="evidence" value="ECO:0007669"/>
    <property type="project" value="UniProtKB-KW"/>
</dbReference>
<dbReference type="PANTHER" id="PTHR11014:SF63">
    <property type="entry name" value="METALLOPEPTIDASE, PUTATIVE (AFU_ORTHOLOGUE AFUA_6G09600)-RELATED"/>
    <property type="match status" value="1"/>
</dbReference>
<proteinExistence type="predicted"/>
<dbReference type="Pfam" id="PF07687">
    <property type="entry name" value="M20_dimer"/>
    <property type="match status" value="1"/>
</dbReference>
<comment type="caution">
    <text evidence="3">The sequence shown here is derived from an EMBL/GenBank/DDBJ whole genome shotgun (WGS) entry which is preliminary data.</text>
</comment>
<feature type="binding site" evidence="1">
    <location>
        <position position="199"/>
    </location>
    <ligand>
        <name>Mn(2+)</name>
        <dbReference type="ChEBI" id="CHEBI:29035"/>
        <label>2</label>
    </ligand>
</feature>
<feature type="binding site" evidence="1">
    <location>
        <position position="136"/>
    </location>
    <ligand>
        <name>Mn(2+)</name>
        <dbReference type="ChEBI" id="CHEBI:29035"/>
        <label>2</label>
    </ligand>
</feature>
<dbReference type="InterPro" id="IPR002933">
    <property type="entry name" value="Peptidase_M20"/>
</dbReference>
<dbReference type="Gene3D" id="3.40.630.10">
    <property type="entry name" value="Zn peptidases"/>
    <property type="match status" value="1"/>
</dbReference>